<comment type="caution">
    <text evidence="1">The sequence shown here is derived from an EMBL/GenBank/DDBJ whole genome shotgun (WGS) entry which is preliminary data.</text>
</comment>
<dbReference type="AlphaFoldDB" id="A0A397TPF0"/>
<gene>
    <name evidence="1" type="ORF">C2G38_2237220</name>
</gene>
<keyword evidence="2" id="KW-1185">Reference proteome</keyword>
<protein>
    <recommendedName>
        <fullName evidence="3">TLDc domain-containing protein</fullName>
    </recommendedName>
</protein>
<name>A0A397TPF0_9GLOM</name>
<dbReference type="OrthoDB" id="2428684at2759"/>
<sequence length="156" mass="18493">KAPAAEIASWVDRKDNTYSVTNNPYKFKLILRGTRDGFTANSFWRLCNMQTPLVIVIKVKDTDEILVQNSILSRVIDPKHAILCFRNYGPHFGEGYDLAMWNNFNKDKNCWNKQMSYEKRIRNVTTYDNFNRSSFSVDEYEIFQISKKTFKYYNEK</sequence>
<organism evidence="1 2">
    <name type="scientific">Gigaspora rosea</name>
    <dbReference type="NCBI Taxonomy" id="44941"/>
    <lineage>
        <taxon>Eukaryota</taxon>
        <taxon>Fungi</taxon>
        <taxon>Fungi incertae sedis</taxon>
        <taxon>Mucoromycota</taxon>
        <taxon>Glomeromycotina</taxon>
        <taxon>Glomeromycetes</taxon>
        <taxon>Diversisporales</taxon>
        <taxon>Gigasporaceae</taxon>
        <taxon>Gigaspora</taxon>
    </lineage>
</organism>
<feature type="non-terminal residue" evidence="1">
    <location>
        <position position="1"/>
    </location>
</feature>
<evidence type="ECO:0000313" key="1">
    <source>
        <dbReference type="EMBL" id="RIA99848.1"/>
    </source>
</evidence>
<accession>A0A397TPF0</accession>
<dbReference type="Proteomes" id="UP000266673">
    <property type="component" value="Unassembled WGS sequence"/>
</dbReference>
<dbReference type="EMBL" id="QKWP01006828">
    <property type="protein sequence ID" value="RIA99848.1"/>
    <property type="molecule type" value="Genomic_DNA"/>
</dbReference>
<proteinExistence type="predicted"/>
<evidence type="ECO:0000313" key="2">
    <source>
        <dbReference type="Proteomes" id="UP000266673"/>
    </source>
</evidence>
<reference evidence="1 2" key="1">
    <citation type="submission" date="2018-06" db="EMBL/GenBank/DDBJ databases">
        <title>Comparative genomics reveals the genomic features of Rhizophagus irregularis, R. cerebriforme, R. diaphanum and Gigaspora rosea, and their symbiotic lifestyle signature.</title>
        <authorList>
            <person name="Morin E."/>
            <person name="San Clemente H."/>
            <person name="Chen E.C.H."/>
            <person name="De La Providencia I."/>
            <person name="Hainaut M."/>
            <person name="Kuo A."/>
            <person name="Kohler A."/>
            <person name="Murat C."/>
            <person name="Tang N."/>
            <person name="Roy S."/>
            <person name="Loubradou J."/>
            <person name="Henrissat B."/>
            <person name="Grigoriev I.V."/>
            <person name="Corradi N."/>
            <person name="Roux C."/>
            <person name="Martin F.M."/>
        </authorList>
    </citation>
    <scope>NUCLEOTIDE SEQUENCE [LARGE SCALE GENOMIC DNA]</scope>
    <source>
        <strain evidence="1 2">DAOM 194757</strain>
    </source>
</reference>
<evidence type="ECO:0008006" key="3">
    <source>
        <dbReference type="Google" id="ProtNLM"/>
    </source>
</evidence>